<sequence length="109" mass="12228">GSETGVTGQETSTVKTEAKPKDRRSRASIIDEKRRKTAETERLLQPAPGPRPHSNNWLRSDPIAYKGAVAHRDPKASQYMFWGFVLCSISVLSFTGSAILLVKYFEYIK</sequence>
<dbReference type="AlphaFoldDB" id="A0AAV5USD4"/>
<proteinExistence type="predicted"/>
<feature type="region of interest" description="Disordered" evidence="1">
    <location>
        <begin position="1"/>
        <end position="58"/>
    </location>
</feature>
<name>A0AAV5USD4_9BILA</name>
<feature type="non-terminal residue" evidence="3">
    <location>
        <position position="1"/>
    </location>
</feature>
<protein>
    <submittedName>
        <fullName evidence="3">Uncharacterized protein</fullName>
    </submittedName>
</protein>
<evidence type="ECO:0000256" key="2">
    <source>
        <dbReference type="SAM" id="Phobius"/>
    </source>
</evidence>
<keyword evidence="4" id="KW-1185">Reference proteome</keyword>
<gene>
    <name evidence="3" type="ORF">PFISCL1PPCAC_1367</name>
</gene>
<organism evidence="3 4">
    <name type="scientific">Pristionchus fissidentatus</name>
    <dbReference type="NCBI Taxonomy" id="1538716"/>
    <lineage>
        <taxon>Eukaryota</taxon>
        <taxon>Metazoa</taxon>
        <taxon>Ecdysozoa</taxon>
        <taxon>Nematoda</taxon>
        <taxon>Chromadorea</taxon>
        <taxon>Rhabditida</taxon>
        <taxon>Rhabditina</taxon>
        <taxon>Diplogasteromorpha</taxon>
        <taxon>Diplogasteroidea</taxon>
        <taxon>Neodiplogasteridae</taxon>
        <taxon>Pristionchus</taxon>
    </lineage>
</organism>
<accession>A0AAV5USD4</accession>
<feature type="non-terminal residue" evidence="3">
    <location>
        <position position="109"/>
    </location>
</feature>
<evidence type="ECO:0000313" key="3">
    <source>
        <dbReference type="EMBL" id="GMT10070.1"/>
    </source>
</evidence>
<keyword evidence="2" id="KW-0472">Membrane</keyword>
<evidence type="ECO:0000313" key="4">
    <source>
        <dbReference type="Proteomes" id="UP001432322"/>
    </source>
</evidence>
<dbReference type="EMBL" id="BTSY01000001">
    <property type="protein sequence ID" value="GMT10070.1"/>
    <property type="molecule type" value="Genomic_DNA"/>
</dbReference>
<keyword evidence="2" id="KW-1133">Transmembrane helix</keyword>
<reference evidence="3" key="1">
    <citation type="submission" date="2023-10" db="EMBL/GenBank/DDBJ databases">
        <title>Genome assembly of Pristionchus species.</title>
        <authorList>
            <person name="Yoshida K."/>
            <person name="Sommer R.J."/>
        </authorList>
    </citation>
    <scope>NUCLEOTIDE SEQUENCE</scope>
    <source>
        <strain evidence="3">RS5133</strain>
    </source>
</reference>
<evidence type="ECO:0000256" key="1">
    <source>
        <dbReference type="SAM" id="MobiDB-lite"/>
    </source>
</evidence>
<feature type="compositionally biased region" description="Polar residues" evidence="1">
    <location>
        <begin position="1"/>
        <end position="15"/>
    </location>
</feature>
<feature type="compositionally biased region" description="Basic and acidic residues" evidence="1">
    <location>
        <begin position="29"/>
        <end position="42"/>
    </location>
</feature>
<comment type="caution">
    <text evidence="3">The sequence shown here is derived from an EMBL/GenBank/DDBJ whole genome shotgun (WGS) entry which is preliminary data.</text>
</comment>
<feature type="transmembrane region" description="Helical" evidence="2">
    <location>
        <begin position="79"/>
        <end position="102"/>
    </location>
</feature>
<dbReference type="Proteomes" id="UP001432322">
    <property type="component" value="Unassembled WGS sequence"/>
</dbReference>
<keyword evidence="2" id="KW-0812">Transmembrane</keyword>